<dbReference type="CDD" id="cd01650">
    <property type="entry name" value="RT_nLTR_like"/>
    <property type="match status" value="1"/>
</dbReference>
<sequence>MFSEAILFHELPLESDHSPLRLQLFGIKDNRPRPFRFDERWLNKEECEEIINRNWENGSNCAEKLANCENELRSWARQVYKDQNQRALDIQKRLTELLELDRDEGIVQEEKDLMAELAAIWKDEELFWSQRSGVNWIHHGDQNTKFFHTSTVQRNHRNKIITLKDDLNNVINKPEEISDHVTDYYKSLFTCSSQAPDPSILHDFPKLVTEDMNQKLCSLPSTEEIKAAVFDLGPRKSPGPDGFAGLFFRRFWGKIGEEFCKEVQDFFNSSMMPHGWNNTHIALIPKVLAPEKISQFRPISCCNFRYKVISKIMASRLKLWNPGLVSEMQAAFTGDRLIQDNIIMVHEVLHHFKNRRKSGNWDMMLKLDMRKAYDLVEWDCLEAILQAYGFDHIWRGWVNQCIRTVTFSILLNGSPTESFTPSRGIRQGDPLSPFLFILLSNALSFLIDKGVQKGDIQGIKLNRNCPVVSHCLFADDTVIFGKASMREASQIMNILNQYGSVTGQEINVAKSSVFFSKNTPEAIKDLITTHFGFPPTICHDKYLGVPTEWGKSKKETFSFLIERMEKRADSWKSLLLSPGGKEILLKAVLQAISTFIMSTFLLPLSITNKMDSILRRFFWAGSMKKRSIHWCKARVLEDPKQVGGLGFRNFHLFNLALVGKQVWRMLTNPDALWVKLLKGLYFPDRDFLSSRKGRCGSWIWNGICDTKEALKPDIF</sequence>
<dbReference type="Pfam" id="PF00078">
    <property type="entry name" value="RVT_1"/>
    <property type="match status" value="1"/>
</dbReference>
<dbReference type="AlphaFoldDB" id="A0AAV2EDM7"/>
<feature type="domain" description="Reverse transcriptase" evidence="1">
    <location>
        <begin position="265"/>
        <end position="528"/>
    </location>
</feature>
<evidence type="ECO:0000259" key="1">
    <source>
        <dbReference type="PROSITE" id="PS50878"/>
    </source>
</evidence>
<evidence type="ECO:0000313" key="3">
    <source>
        <dbReference type="Proteomes" id="UP001497516"/>
    </source>
</evidence>
<reference evidence="2 3" key="1">
    <citation type="submission" date="2024-04" db="EMBL/GenBank/DDBJ databases">
        <authorList>
            <person name="Fracassetti M."/>
        </authorList>
    </citation>
    <scope>NUCLEOTIDE SEQUENCE [LARGE SCALE GENOMIC DNA]</scope>
</reference>
<evidence type="ECO:0000313" key="2">
    <source>
        <dbReference type="EMBL" id="CAL1384015.1"/>
    </source>
</evidence>
<dbReference type="InterPro" id="IPR043502">
    <property type="entry name" value="DNA/RNA_pol_sf"/>
</dbReference>
<dbReference type="PANTHER" id="PTHR33116:SF86">
    <property type="entry name" value="REVERSE TRANSCRIPTASE DOMAIN-CONTAINING PROTEIN"/>
    <property type="match status" value="1"/>
</dbReference>
<dbReference type="SUPFAM" id="SSF56672">
    <property type="entry name" value="DNA/RNA polymerases"/>
    <property type="match status" value="1"/>
</dbReference>
<protein>
    <recommendedName>
        <fullName evidence="1">Reverse transcriptase domain-containing protein</fullName>
    </recommendedName>
</protein>
<proteinExistence type="predicted"/>
<dbReference type="InterPro" id="IPR000477">
    <property type="entry name" value="RT_dom"/>
</dbReference>
<gene>
    <name evidence="2" type="ORF">LTRI10_LOCUS25250</name>
</gene>
<accession>A0AAV2EDM7</accession>
<dbReference type="Proteomes" id="UP001497516">
    <property type="component" value="Chromosome 4"/>
</dbReference>
<organism evidence="2 3">
    <name type="scientific">Linum trigynum</name>
    <dbReference type="NCBI Taxonomy" id="586398"/>
    <lineage>
        <taxon>Eukaryota</taxon>
        <taxon>Viridiplantae</taxon>
        <taxon>Streptophyta</taxon>
        <taxon>Embryophyta</taxon>
        <taxon>Tracheophyta</taxon>
        <taxon>Spermatophyta</taxon>
        <taxon>Magnoliopsida</taxon>
        <taxon>eudicotyledons</taxon>
        <taxon>Gunneridae</taxon>
        <taxon>Pentapetalae</taxon>
        <taxon>rosids</taxon>
        <taxon>fabids</taxon>
        <taxon>Malpighiales</taxon>
        <taxon>Linaceae</taxon>
        <taxon>Linum</taxon>
    </lineage>
</organism>
<dbReference type="EMBL" id="OZ034817">
    <property type="protein sequence ID" value="CAL1384015.1"/>
    <property type="molecule type" value="Genomic_DNA"/>
</dbReference>
<name>A0AAV2EDM7_9ROSI</name>
<dbReference type="PANTHER" id="PTHR33116">
    <property type="entry name" value="REVERSE TRANSCRIPTASE ZINC-BINDING DOMAIN-CONTAINING PROTEIN-RELATED-RELATED"/>
    <property type="match status" value="1"/>
</dbReference>
<keyword evidence="3" id="KW-1185">Reference proteome</keyword>
<dbReference type="PROSITE" id="PS50878">
    <property type="entry name" value="RT_POL"/>
    <property type="match status" value="1"/>
</dbReference>